<dbReference type="InterPro" id="IPR000298">
    <property type="entry name" value="Cyt_c_oxidase-like_su3"/>
</dbReference>
<dbReference type="Proteomes" id="UP001488838">
    <property type="component" value="Unassembled WGS sequence"/>
</dbReference>
<organism evidence="7 8">
    <name type="scientific">Myodes glareolus</name>
    <name type="common">Bank vole</name>
    <name type="synonym">Clethrionomys glareolus</name>
    <dbReference type="NCBI Taxonomy" id="447135"/>
    <lineage>
        <taxon>Eukaryota</taxon>
        <taxon>Metazoa</taxon>
        <taxon>Chordata</taxon>
        <taxon>Craniata</taxon>
        <taxon>Vertebrata</taxon>
        <taxon>Euteleostomi</taxon>
        <taxon>Mammalia</taxon>
        <taxon>Eutheria</taxon>
        <taxon>Euarchontoglires</taxon>
        <taxon>Glires</taxon>
        <taxon>Rodentia</taxon>
        <taxon>Myomorpha</taxon>
        <taxon>Muroidea</taxon>
        <taxon>Cricetidae</taxon>
        <taxon>Arvicolinae</taxon>
        <taxon>Myodes</taxon>
    </lineage>
</organism>
<evidence type="ECO:0000256" key="3">
    <source>
        <dbReference type="ARBA" id="ARBA00022989"/>
    </source>
</evidence>
<dbReference type="GO" id="GO:0016020">
    <property type="term" value="C:membrane"/>
    <property type="evidence" value="ECO:0007669"/>
    <property type="project" value="UniProtKB-SubCell"/>
</dbReference>
<keyword evidence="3 5" id="KW-1133">Transmembrane helix</keyword>
<dbReference type="GO" id="GO:0004129">
    <property type="term" value="F:cytochrome-c oxidase activity"/>
    <property type="evidence" value="ECO:0007669"/>
    <property type="project" value="InterPro"/>
</dbReference>
<evidence type="ECO:0000256" key="4">
    <source>
        <dbReference type="ARBA" id="ARBA00023136"/>
    </source>
</evidence>
<evidence type="ECO:0000256" key="1">
    <source>
        <dbReference type="ARBA" id="ARBA00004141"/>
    </source>
</evidence>
<comment type="subcellular location">
    <subcellularLocation>
        <location evidence="1">Membrane</location>
        <topology evidence="1">Multi-pass membrane protein</topology>
    </subcellularLocation>
</comment>
<evidence type="ECO:0000256" key="2">
    <source>
        <dbReference type="ARBA" id="ARBA00022692"/>
    </source>
</evidence>
<sequence>LEPTHDHLQELLLVIHSSVARAHCSLHFKPQNTLEPCSLCQTAFMVHILYSLFCGLHVITGSTFLIVRLLQQLKFHCTFKHHFDFEAA</sequence>
<dbReference type="AlphaFoldDB" id="A0AAW0HT52"/>
<feature type="non-terminal residue" evidence="7">
    <location>
        <position position="1"/>
    </location>
</feature>
<dbReference type="Pfam" id="PF00510">
    <property type="entry name" value="COX3"/>
    <property type="match status" value="1"/>
</dbReference>
<evidence type="ECO:0000313" key="8">
    <source>
        <dbReference type="Proteomes" id="UP001488838"/>
    </source>
</evidence>
<dbReference type="EMBL" id="JBBHLL010000344">
    <property type="protein sequence ID" value="KAK7805332.1"/>
    <property type="molecule type" value="Genomic_DNA"/>
</dbReference>
<keyword evidence="4 5" id="KW-0472">Membrane</keyword>
<gene>
    <name evidence="7" type="ORF">U0070_027171</name>
</gene>
<name>A0AAW0HT52_MYOGA</name>
<comment type="caution">
    <text evidence="7">The sequence shown here is derived from an EMBL/GenBank/DDBJ whole genome shotgun (WGS) entry which is preliminary data.</text>
</comment>
<feature type="domain" description="Heme-copper oxidase subunit III family profile" evidence="6">
    <location>
        <begin position="52"/>
        <end position="88"/>
    </location>
</feature>
<proteinExistence type="predicted"/>
<evidence type="ECO:0000313" key="7">
    <source>
        <dbReference type="EMBL" id="KAK7805332.1"/>
    </source>
</evidence>
<accession>A0AAW0HT52</accession>
<protein>
    <recommendedName>
        <fullName evidence="6">Heme-copper oxidase subunit III family profile domain-containing protein</fullName>
    </recommendedName>
</protein>
<keyword evidence="8" id="KW-1185">Reference proteome</keyword>
<dbReference type="InterPro" id="IPR035973">
    <property type="entry name" value="Cyt_c_oxidase_su3-like_sf"/>
</dbReference>
<evidence type="ECO:0000256" key="5">
    <source>
        <dbReference type="SAM" id="Phobius"/>
    </source>
</evidence>
<reference evidence="7 8" key="1">
    <citation type="journal article" date="2023" name="bioRxiv">
        <title>Conserved and derived expression patterns and positive selection on dental genes reveal complex evolutionary context of ever-growing rodent molars.</title>
        <authorList>
            <person name="Calamari Z.T."/>
            <person name="Song A."/>
            <person name="Cohen E."/>
            <person name="Akter M."/>
            <person name="Roy R.D."/>
            <person name="Hallikas O."/>
            <person name="Christensen M.M."/>
            <person name="Li P."/>
            <person name="Marangoni P."/>
            <person name="Jernvall J."/>
            <person name="Klein O.D."/>
        </authorList>
    </citation>
    <scope>NUCLEOTIDE SEQUENCE [LARGE SCALE GENOMIC DNA]</scope>
    <source>
        <strain evidence="7">V071</strain>
    </source>
</reference>
<evidence type="ECO:0000259" key="6">
    <source>
        <dbReference type="Pfam" id="PF00510"/>
    </source>
</evidence>
<dbReference type="SUPFAM" id="SSF81452">
    <property type="entry name" value="Cytochrome c oxidase subunit III-like"/>
    <property type="match status" value="1"/>
</dbReference>
<keyword evidence="2 5" id="KW-0812">Transmembrane</keyword>
<feature type="transmembrane region" description="Helical" evidence="5">
    <location>
        <begin position="48"/>
        <end position="70"/>
    </location>
</feature>